<dbReference type="GO" id="GO:0008168">
    <property type="term" value="F:methyltransferase activity"/>
    <property type="evidence" value="ECO:0007669"/>
    <property type="project" value="InterPro"/>
</dbReference>
<dbReference type="STRING" id="685588.A0A067STU3"/>
<dbReference type="InterPro" id="IPR010286">
    <property type="entry name" value="METTL16/RlmF"/>
</dbReference>
<name>A0A067STU3_GALM3</name>
<dbReference type="OrthoDB" id="514248at2759"/>
<dbReference type="Pfam" id="PF05971">
    <property type="entry name" value="Methyltransf_10"/>
    <property type="match status" value="1"/>
</dbReference>
<protein>
    <submittedName>
        <fullName evidence="1">Uncharacterized protein</fullName>
    </submittedName>
</protein>
<sequence length="197" mass="21478">MLRDSFGVVVLTVPSNRLCSPVPNRMNYVLWVQDIVHTYHSVLGSRPRKIRGIDILSAEADNVSDNSMLLFLVDAQGNTWSRSARRSRHQQPEDRAEDVTLRTDQPTIPNLALTCSCRVTGASDTGFLSGNVAGGDAAVYSVEFQGVFGSDRNLFESFVGHVGRKAGLALQGGRCKSNEVFTPSAGNPTTNNNYCDR</sequence>
<organism evidence="1 2">
    <name type="scientific">Galerina marginata (strain CBS 339.88)</name>
    <dbReference type="NCBI Taxonomy" id="685588"/>
    <lineage>
        <taxon>Eukaryota</taxon>
        <taxon>Fungi</taxon>
        <taxon>Dikarya</taxon>
        <taxon>Basidiomycota</taxon>
        <taxon>Agaricomycotina</taxon>
        <taxon>Agaricomycetes</taxon>
        <taxon>Agaricomycetidae</taxon>
        <taxon>Agaricales</taxon>
        <taxon>Agaricineae</taxon>
        <taxon>Strophariaceae</taxon>
        <taxon>Galerina</taxon>
    </lineage>
</organism>
<keyword evidence="2" id="KW-1185">Reference proteome</keyword>
<dbReference type="HOGENOM" id="CLU_1384260_0_0_1"/>
<evidence type="ECO:0000313" key="1">
    <source>
        <dbReference type="EMBL" id="KDR71124.1"/>
    </source>
</evidence>
<gene>
    <name evidence="1" type="ORF">GALMADRAFT_144189</name>
</gene>
<reference evidence="2" key="1">
    <citation type="journal article" date="2014" name="Proc. Natl. Acad. Sci. U.S.A.">
        <title>Extensive sampling of basidiomycete genomes demonstrates inadequacy of the white-rot/brown-rot paradigm for wood decay fungi.</title>
        <authorList>
            <person name="Riley R."/>
            <person name="Salamov A.A."/>
            <person name="Brown D.W."/>
            <person name="Nagy L.G."/>
            <person name="Floudas D."/>
            <person name="Held B.W."/>
            <person name="Levasseur A."/>
            <person name="Lombard V."/>
            <person name="Morin E."/>
            <person name="Otillar R."/>
            <person name="Lindquist E.A."/>
            <person name="Sun H."/>
            <person name="LaButti K.M."/>
            <person name="Schmutz J."/>
            <person name="Jabbour D."/>
            <person name="Luo H."/>
            <person name="Baker S.E."/>
            <person name="Pisabarro A.G."/>
            <person name="Walton J.D."/>
            <person name="Blanchette R.A."/>
            <person name="Henrissat B."/>
            <person name="Martin F."/>
            <person name="Cullen D."/>
            <person name="Hibbett D.S."/>
            <person name="Grigoriev I.V."/>
        </authorList>
    </citation>
    <scope>NUCLEOTIDE SEQUENCE [LARGE SCALE GENOMIC DNA]</scope>
    <source>
        <strain evidence="2">CBS 339.88</strain>
    </source>
</reference>
<dbReference type="AlphaFoldDB" id="A0A067STU3"/>
<dbReference type="Proteomes" id="UP000027222">
    <property type="component" value="Unassembled WGS sequence"/>
</dbReference>
<dbReference type="Gene3D" id="3.40.50.150">
    <property type="entry name" value="Vaccinia Virus protein VP39"/>
    <property type="match status" value="1"/>
</dbReference>
<evidence type="ECO:0000313" key="2">
    <source>
        <dbReference type="Proteomes" id="UP000027222"/>
    </source>
</evidence>
<proteinExistence type="predicted"/>
<dbReference type="EMBL" id="KL142394">
    <property type="protein sequence ID" value="KDR71124.1"/>
    <property type="molecule type" value="Genomic_DNA"/>
</dbReference>
<accession>A0A067STU3</accession>
<dbReference type="InterPro" id="IPR029063">
    <property type="entry name" value="SAM-dependent_MTases_sf"/>
</dbReference>